<evidence type="ECO:0000256" key="1">
    <source>
        <dbReference type="SAM" id="MobiDB-lite"/>
    </source>
</evidence>
<reference evidence="2 3" key="1">
    <citation type="submission" date="2024-10" db="EMBL/GenBank/DDBJ databases">
        <title>The Natural Products Discovery Center: Release of the First 8490 Sequenced Strains for Exploring Actinobacteria Biosynthetic Diversity.</title>
        <authorList>
            <person name="Kalkreuter E."/>
            <person name="Kautsar S.A."/>
            <person name="Yang D."/>
            <person name="Bader C.D."/>
            <person name="Teijaro C.N."/>
            <person name="Fluegel L."/>
            <person name="Davis C.M."/>
            <person name="Simpson J.R."/>
            <person name="Lauterbach L."/>
            <person name="Steele A.D."/>
            <person name="Gui C."/>
            <person name="Meng S."/>
            <person name="Li G."/>
            <person name="Viehrig K."/>
            <person name="Ye F."/>
            <person name="Su P."/>
            <person name="Kiefer A.F."/>
            <person name="Nichols A."/>
            <person name="Cepeda A.J."/>
            <person name="Yan W."/>
            <person name="Fan B."/>
            <person name="Jiang Y."/>
            <person name="Adhikari A."/>
            <person name="Zheng C.-J."/>
            <person name="Schuster L."/>
            <person name="Cowan T.M."/>
            <person name="Smanski M.J."/>
            <person name="Chevrette M.G."/>
            <person name="De Carvalho L.P.S."/>
            <person name="Shen B."/>
        </authorList>
    </citation>
    <scope>NUCLEOTIDE SEQUENCE [LARGE SCALE GENOMIC DNA]</scope>
    <source>
        <strain evidence="2 3">NPDC049639</strain>
    </source>
</reference>
<evidence type="ECO:0000313" key="2">
    <source>
        <dbReference type="EMBL" id="MFI7585912.1"/>
    </source>
</evidence>
<comment type="caution">
    <text evidence="2">The sequence shown here is derived from an EMBL/GenBank/DDBJ whole genome shotgun (WGS) entry which is preliminary data.</text>
</comment>
<dbReference type="RefSeq" id="WP_398274623.1">
    <property type="nucleotide sequence ID" value="NZ_JBITLV010000001.1"/>
</dbReference>
<feature type="region of interest" description="Disordered" evidence="1">
    <location>
        <begin position="146"/>
        <end position="167"/>
    </location>
</feature>
<evidence type="ECO:0008006" key="4">
    <source>
        <dbReference type="Google" id="ProtNLM"/>
    </source>
</evidence>
<proteinExistence type="predicted"/>
<protein>
    <recommendedName>
        <fullName evidence="4">Transcriptional regulator, AbiEi antitoxin, Type IV TA system</fullName>
    </recommendedName>
</protein>
<evidence type="ECO:0000313" key="3">
    <source>
        <dbReference type="Proteomes" id="UP001612915"/>
    </source>
</evidence>
<keyword evidence="3" id="KW-1185">Reference proteome</keyword>
<dbReference type="Proteomes" id="UP001612915">
    <property type="component" value="Unassembled WGS sequence"/>
</dbReference>
<gene>
    <name evidence="2" type="ORF">ACIB24_02410</name>
</gene>
<accession>A0ABW8AHS4</accession>
<name>A0ABW8AHS4_9ACTN</name>
<sequence length="342" mass="37528">MRRPRPAPHALASGPFTLATGRAHETVDRLAGPAYRSLGRGLRQAAHLPVTFETRIAAMRQVLPAEAVLAGRAAAWVHGVRDASAEQRVEVILPRPGQVRARPGLVVRAEVLAPQEVLMTRFGPTTTAARTAYDLARVARLPPAAARSLHRRPPVETVPSRPPTGPALYGFPDPSVLRGEHPAAVARRLIGAVTAVDRLLFACKLSASHVDQVLDRHGRSRGVGSARVVLALADARAESPPESVLRCRFVLAGLPAPQPQYEIYDGTRFVARPDMSWLKWRLAAEYDGIYHDEVEGMPAKDRSRDVDAHGVGWELLHYDRFSLRDVARLIDRTHRVMLRRAG</sequence>
<organism evidence="2 3">
    <name type="scientific">Spongisporangium articulatum</name>
    <dbReference type="NCBI Taxonomy" id="3362603"/>
    <lineage>
        <taxon>Bacteria</taxon>
        <taxon>Bacillati</taxon>
        <taxon>Actinomycetota</taxon>
        <taxon>Actinomycetes</taxon>
        <taxon>Kineosporiales</taxon>
        <taxon>Kineosporiaceae</taxon>
        <taxon>Spongisporangium</taxon>
    </lineage>
</organism>
<dbReference type="EMBL" id="JBITLV010000001">
    <property type="protein sequence ID" value="MFI7585912.1"/>
    <property type="molecule type" value="Genomic_DNA"/>
</dbReference>